<name>A0A2A6C5Z3_PRIPA</name>
<dbReference type="AlphaFoldDB" id="A0A2A6C5Z3"/>
<gene>
    <name evidence="1" type="primary">WBGene00282093</name>
</gene>
<organism evidence="1 2">
    <name type="scientific">Pristionchus pacificus</name>
    <name type="common">Parasitic nematode worm</name>
    <dbReference type="NCBI Taxonomy" id="54126"/>
    <lineage>
        <taxon>Eukaryota</taxon>
        <taxon>Metazoa</taxon>
        <taxon>Ecdysozoa</taxon>
        <taxon>Nematoda</taxon>
        <taxon>Chromadorea</taxon>
        <taxon>Rhabditida</taxon>
        <taxon>Rhabditina</taxon>
        <taxon>Diplogasteromorpha</taxon>
        <taxon>Diplogasteroidea</taxon>
        <taxon>Neodiplogasteridae</taxon>
        <taxon>Pristionchus</taxon>
    </lineage>
</organism>
<accession>A0A8R1Z498</accession>
<protein>
    <submittedName>
        <fullName evidence="1">Uncharacterized protein</fullName>
    </submittedName>
</protein>
<reference evidence="2" key="1">
    <citation type="journal article" date="2008" name="Nat. Genet.">
        <title>The Pristionchus pacificus genome provides a unique perspective on nematode lifestyle and parasitism.</title>
        <authorList>
            <person name="Dieterich C."/>
            <person name="Clifton S.W."/>
            <person name="Schuster L.N."/>
            <person name="Chinwalla A."/>
            <person name="Delehaunty K."/>
            <person name="Dinkelacker I."/>
            <person name="Fulton L."/>
            <person name="Fulton R."/>
            <person name="Godfrey J."/>
            <person name="Minx P."/>
            <person name="Mitreva M."/>
            <person name="Roeseler W."/>
            <person name="Tian H."/>
            <person name="Witte H."/>
            <person name="Yang S.P."/>
            <person name="Wilson R.K."/>
            <person name="Sommer R.J."/>
        </authorList>
    </citation>
    <scope>NUCLEOTIDE SEQUENCE [LARGE SCALE GENOMIC DNA]</scope>
    <source>
        <strain evidence="2">PS312</strain>
    </source>
</reference>
<evidence type="ECO:0000313" key="2">
    <source>
        <dbReference type="Proteomes" id="UP000005239"/>
    </source>
</evidence>
<accession>A0A2A6C5Z3</accession>
<sequence>MLRSILEPNKSVVHKSKGQAKWQLFTERCRVIVIATQEKDDAKLTWKEDGKKGKARQSAPIVRRMR</sequence>
<proteinExistence type="predicted"/>
<keyword evidence="2" id="KW-1185">Reference proteome</keyword>
<dbReference type="EnsemblMetazoa" id="PPA43724.1">
    <property type="protein sequence ID" value="PPA43724.1"/>
    <property type="gene ID" value="WBGene00282093"/>
</dbReference>
<evidence type="ECO:0000313" key="1">
    <source>
        <dbReference type="EnsemblMetazoa" id="PPA43724.1"/>
    </source>
</evidence>
<reference evidence="1" key="2">
    <citation type="submission" date="2022-06" db="UniProtKB">
        <authorList>
            <consortium name="EnsemblMetazoa"/>
        </authorList>
    </citation>
    <scope>IDENTIFICATION</scope>
    <source>
        <strain evidence="1">PS312</strain>
    </source>
</reference>
<dbReference type="Proteomes" id="UP000005239">
    <property type="component" value="Unassembled WGS sequence"/>
</dbReference>